<evidence type="ECO:0000256" key="8">
    <source>
        <dbReference type="ARBA" id="ARBA00022989"/>
    </source>
</evidence>
<gene>
    <name evidence="11" type="primary">eccB</name>
    <name evidence="11" type="ORF">MU0050_003565</name>
</gene>
<dbReference type="PANTHER" id="PTHR40765">
    <property type="entry name" value="ESX-2 SECRETION SYSTEM ATPASE ECCB2"/>
    <property type="match status" value="1"/>
</dbReference>
<evidence type="ECO:0000313" key="12">
    <source>
        <dbReference type="Proteomes" id="UP001190466"/>
    </source>
</evidence>
<evidence type="ECO:0000256" key="1">
    <source>
        <dbReference type="ARBA" id="ARBA00004162"/>
    </source>
</evidence>
<dbReference type="Pfam" id="PF05108">
    <property type="entry name" value="T7SS_ESX1_EccB"/>
    <property type="match status" value="1"/>
</dbReference>
<dbReference type="EMBL" id="OY726395">
    <property type="protein sequence ID" value="CAJ1585166.1"/>
    <property type="molecule type" value="Genomic_DNA"/>
</dbReference>
<evidence type="ECO:0000256" key="7">
    <source>
        <dbReference type="ARBA" id="ARBA00022840"/>
    </source>
</evidence>
<evidence type="ECO:0000256" key="6">
    <source>
        <dbReference type="ARBA" id="ARBA00022801"/>
    </source>
</evidence>
<dbReference type="Gene3D" id="3.30.2390.20">
    <property type="entry name" value="Type VII secretion system EccB, repeat 1 domain"/>
    <property type="match status" value="1"/>
</dbReference>
<sequence length="461" mass="46726">MSAAPGDRRQAAAARYLARRMERALVLGDPRGGPDAVRPPSFWVLVGAALAALLTAGSMLLELLRPPATLGAEPIVMDRDSGALYARIDEVLHPALNLTSARLATGSAEQPRAVGHEAIDAAKRGAPIGIPGAPQRIGPALSEAESRWTVCDGGHTTIIAGATPEPARGGLAPLPATQPILARGPNGATQLLYDGRRAAVALDDPAARRALRLEGAIPVAVSAALLGLVPEAAPLVAPPIPGRGNPGPSGLPGTRIGDVVRVERADGAEHFVVLAGGVQPVGAVLAELLTFADAGREVPTLTAAVLTGVPTVGVLAVAGYPDHLDPLAPEPAVVCATWRPDGAVHLEVGDAAPVEAPIRLAQADGDGPAVDEVHLPPGRSLFVRPDRGPREATLVSENGVRFPLVDPDAPGLLGLPESAVPAPWSVVAALPAGPPLGRAQASVARDVVAPAAAGQRGRADQ</sequence>
<accession>A0ABN9P656</accession>
<organism evidence="11 12">
    <name type="scientific">[Mycobacterium] wendilense</name>
    <dbReference type="NCBI Taxonomy" id="3064284"/>
    <lineage>
        <taxon>Bacteria</taxon>
        <taxon>Bacillati</taxon>
        <taxon>Actinomycetota</taxon>
        <taxon>Actinomycetes</taxon>
        <taxon>Mycobacteriales</taxon>
        <taxon>Mycobacteriaceae</taxon>
        <taxon>Mycolicibacter</taxon>
    </lineage>
</organism>
<keyword evidence="12" id="KW-1185">Reference proteome</keyword>
<dbReference type="RefSeq" id="WP_316510883.1">
    <property type="nucleotide sequence ID" value="NZ_OY726395.1"/>
</dbReference>
<dbReference type="Gene3D" id="2.40.50.910">
    <property type="entry name" value="Type VII secretion system EccB, repeat 3 domain"/>
    <property type="match status" value="1"/>
</dbReference>
<feature type="transmembrane region" description="Helical" evidence="10">
    <location>
        <begin position="42"/>
        <end position="61"/>
    </location>
</feature>
<evidence type="ECO:0000256" key="5">
    <source>
        <dbReference type="ARBA" id="ARBA00022741"/>
    </source>
</evidence>
<evidence type="ECO:0000256" key="3">
    <source>
        <dbReference type="ARBA" id="ARBA00022475"/>
    </source>
</evidence>
<dbReference type="InterPro" id="IPR044857">
    <property type="entry name" value="T7SS_EccB_R1"/>
</dbReference>
<keyword evidence="6" id="KW-0378">Hydrolase</keyword>
<reference evidence="11 12" key="1">
    <citation type="submission" date="2023-08" db="EMBL/GenBank/DDBJ databases">
        <authorList>
            <person name="Folkvardsen B D."/>
            <person name="Norman A."/>
        </authorList>
    </citation>
    <scope>NUCLEOTIDE SEQUENCE [LARGE SCALE GENOMIC DNA]</scope>
    <source>
        <strain evidence="11 12">Mu0050</strain>
    </source>
</reference>
<dbReference type="NCBIfam" id="TIGR03919">
    <property type="entry name" value="T7SS_EccB"/>
    <property type="match status" value="1"/>
</dbReference>
<name>A0ABN9P656_9MYCO</name>
<dbReference type="PANTHER" id="PTHR40765:SF2">
    <property type="entry name" value="ESX-2 SECRETION SYSTEM ATPASE ECCB2"/>
    <property type="match status" value="1"/>
</dbReference>
<comment type="subcellular location">
    <subcellularLocation>
        <location evidence="1">Cell membrane</location>
        <topology evidence="1">Single-pass membrane protein</topology>
    </subcellularLocation>
</comment>
<evidence type="ECO:0000256" key="2">
    <source>
        <dbReference type="ARBA" id="ARBA00008149"/>
    </source>
</evidence>
<keyword evidence="7" id="KW-0067">ATP-binding</keyword>
<proteinExistence type="inferred from homology"/>
<keyword evidence="4 10" id="KW-0812">Transmembrane</keyword>
<evidence type="ECO:0000256" key="4">
    <source>
        <dbReference type="ARBA" id="ARBA00022692"/>
    </source>
</evidence>
<keyword evidence="9 10" id="KW-0472">Membrane</keyword>
<dbReference type="InterPro" id="IPR007795">
    <property type="entry name" value="T7SS_EccB"/>
</dbReference>
<keyword evidence="3" id="KW-1003">Cell membrane</keyword>
<protein>
    <submittedName>
        <fullName evidence="11">Type VII secretion protein EccB</fullName>
    </submittedName>
</protein>
<keyword evidence="5" id="KW-0547">Nucleotide-binding</keyword>
<evidence type="ECO:0000313" key="11">
    <source>
        <dbReference type="EMBL" id="CAJ1585166.1"/>
    </source>
</evidence>
<dbReference type="InterPro" id="IPR042485">
    <property type="entry name" value="T7SS_EccB_R3"/>
</dbReference>
<keyword evidence="8 10" id="KW-1133">Transmembrane helix</keyword>
<evidence type="ECO:0000256" key="9">
    <source>
        <dbReference type="ARBA" id="ARBA00023136"/>
    </source>
</evidence>
<dbReference type="Proteomes" id="UP001190466">
    <property type="component" value="Chromosome"/>
</dbReference>
<comment type="similarity">
    <text evidence="2">Belongs to the EccB family.</text>
</comment>
<evidence type="ECO:0000256" key="10">
    <source>
        <dbReference type="SAM" id="Phobius"/>
    </source>
</evidence>